<reference evidence="2" key="1">
    <citation type="submission" date="2016-07" db="EMBL/GenBank/DDBJ databases">
        <title>Microvirga ossetica sp. nov. a new species of rhizobia isolated from root nodules of the legume species Vicia alpestris Steven originated from North Ossetia region in the Caucasus.</title>
        <authorList>
            <person name="Safronova V.I."/>
            <person name="Kuznetsova I.G."/>
            <person name="Sazanova A.L."/>
            <person name="Belimov A."/>
            <person name="Andronov E."/>
            <person name="Osledkin Y.S."/>
            <person name="Onishchuk O.P."/>
            <person name="Kurchak O.N."/>
            <person name="Shaposhnikov A.I."/>
            <person name="Willems A."/>
            <person name="Tikhonovich I.A."/>
        </authorList>
    </citation>
    <scope>NUCLEOTIDE SEQUENCE [LARGE SCALE GENOMIC DNA]</scope>
    <source>
        <strain evidence="2">V5/3M</strain>
    </source>
</reference>
<name>A0A1B2EB29_9HYPH</name>
<dbReference type="SUPFAM" id="SSF54909">
    <property type="entry name" value="Dimeric alpha+beta barrel"/>
    <property type="match status" value="1"/>
</dbReference>
<evidence type="ECO:0000313" key="2">
    <source>
        <dbReference type="EMBL" id="ANY77168.1"/>
    </source>
</evidence>
<dbReference type="RefSeq" id="WP_099508167.1">
    <property type="nucleotide sequence ID" value="NZ_CP016616.1"/>
</dbReference>
<dbReference type="AlphaFoldDB" id="A0A1B2EB29"/>
<dbReference type="KEGG" id="moc:BB934_02165"/>
<dbReference type="SMART" id="SM00886">
    <property type="entry name" value="Dabb"/>
    <property type="match status" value="1"/>
</dbReference>
<dbReference type="OrthoDB" id="9813140at2"/>
<accession>A0A1B2EB29</accession>
<dbReference type="PROSITE" id="PS51502">
    <property type="entry name" value="S_R_A_B_BARREL"/>
    <property type="match status" value="1"/>
</dbReference>
<organism evidence="2">
    <name type="scientific">Microvirga ossetica</name>
    <dbReference type="NCBI Taxonomy" id="1882682"/>
    <lineage>
        <taxon>Bacteria</taxon>
        <taxon>Pseudomonadati</taxon>
        <taxon>Pseudomonadota</taxon>
        <taxon>Alphaproteobacteria</taxon>
        <taxon>Hyphomicrobiales</taxon>
        <taxon>Methylobacteriaceae</taxon>
        <taxon>Microvirga</taxon>
    </lineage>
</organism>
<dbReference type="PANTHER" id="PTHR37832">
    <property type="entry name" value="BLL2683 PROTEIN"/>
    <property type="match status" value="1"/>
</dbReference>
<proteinExistence type="predicted"/>
<dbReference type="InterPro" id="IPR011008">
    <property type="entry name" value="Dimeric_a/b-barrel"/>
</dbReference>
<dbReference type="Pfam" id="PF07876">
    <property type="entry name" value="Dabb"/>
    <property type="match status" value="1"/>
</dbReference>
<feature type="domain" description="Stress-response A/B barrel" evidence="1">
    <location>
        <begin position="2"/>
        <end position="97"/>
    </location>
</feature>
<protein>
    <submittedName>
        <fullName evidence="2">Stress responsive protein</fullName>
    </submittedName>
</protein>
<gene>
    <name evidence="2" type="ORF">BB934_02165</name>
</gene>
<sequence length="101" mass="11571">MIKHIVMWDVRGETSEQKQEAASLVKASFEQLRGQVPGLVHLEVGIDFSNESHACDVVLYSEFKDRASLDAYARDPAHLKVRRELEGVRIARHQVDYVHEK</sequence>
<dbReference type="Gene3D" id="3.30.70.100">
    <property type="match status" value="1"/>
</dbReference>
<dbReference type="InterPro" id="IPR013097">
    <property type="entry name" value="Dabb"/>
</dbReference>
<dbReference type="EMBL" id="CP016616">
    <property type="protein sequence ID" value="ANY77168.1"/>
    <property type="molecule type" value="Genomic_DNA"/>
</dbReference>
<evidence type="ECO:0000259" key="1">
    <source>
        <dbReference type="PROSITE" id="PS51502"/>
    </source>
</evidence>
<dbReference type="PANTHER" id="PTHR37832:SF1">
    <property type="entry name" value="STRESS-RESPONSE A_B BARREL DOMAIN-CONTAINING PROTEIN"/>
    <property type="match status" value="1"/>
</dbReference>